<sequence>METGAVVCATLCGLPFLIWLIVEIVLISQAHMPIFTIQDFYVPALNTKLPEFNSTTTVATFIFFDLELKNVMSEVGVRYENVDLVFYYGTSTTPETSLFSIANYTIPGFYQGDDKAAHRREVVETRGVPWLDAFGAVSNGSTVVFSVELAAKVKLKRFFWYDNEREVMLGGNVEVDGNGEKVYKKGIKLKSTASKGMKDILATNEFNLGVVDFNSNVSSS</sequence>
<dbReference type="GO" id="GO:0098542">
    <property type="term" value="P:defense response to other organism"/>
    <property type="evidence" value="ECO:0007669"/>
    <property type="project" value="InterPro"/>
</dbReference>
<dbReference type="PANTHER" id="PTHR31415">
    <property type="entry name" value="OS05G0367900 PROTEIN"/>
    <property type="match status" value="1"/>
</dbReference>
<dbReference type="GO" id="GO:0009506">
    <property type="term" value="C:plasmodesma"/>
    <property type="evidence" value="ECO:0007669"/>
    <property type="project" value="TreeGrafter"/>
</dbReference>
<accession>A0AAV6WN30</accession>
<dbReference type="GO" id="GO:0005886">
    <property type="term" value="C:plasma membrane"/>
    <property type="evidence" value="ECO:0007669"/>
    <property type="project" value="TreeGrafter"/>
</dbReference>
<evidence type="ECO:0000256" key="3">
    <source>
        <dbReference type="SAM" id="Phobius"/>
    </source>
</evidence>
<reference evidence="4" key="1">
    <citation type="submission" date="2019-10" db="EMBL/GenBank/DDBJ databases">
        <authorList>
            <person name="Zhang R."/>
            <person name="Pan Y."/>
            <person name="Wang J."/>
            <person name="Ma R."/>
            <person name="Yu S."/>
        </authorList>
    </citation>
    <scope>NUCLEOTIDE SEQUENCE</scope>
    <source>
        <strain evidence="4">LA-IB0</strain>
        <tissue evidence="4">Leaf</tissue>
    </source>
</reference>
<comment type="caution">
    <text evidence="4">The sequence shown here is derived from an EMBL/GenBank/DDBJ whole genome shotgun (WGS) entry which is preliminary data.</text>
</comment>
<evidence type="ECO:0000313" key="4">
    <source>
        <dbReference type="EMBL" id="KAG8369837.1"/>
    </source>
</evidence>
<evidence type="ECO:0000256" key="1">
    <source>
        <dbReference type="ARBA" id="ARBA00004370"/>
    </source>
</evidence>
<dbReference type="PANTHER" id="PTHR31415:SF52">
    <property type="entry name" value="LATE EMBRYOGENESIS ABUNDANT (LEA) HYDROXYPROLINE-RICH GLYCOPROTEIN FAMILY-RELATED"/>
    <property type="match status" value="1"/>
</dbReference>
<keyword evidence="2 3" id="KW-0472">Membrane</keyword>
<dbReference type="Proteomes" id="UP000826271">
    <property type="component" value="Unassembled WGS sequence"/>
</dbReference>
<keyword evidence="3" id="KW-0812">Transmembrane</keyword>
<dbReference type="InterPro" id="IPR044839">
    <property type="entry name" value="NDR1-like"/>
</dbReference>
<keyword evidence="3" id="KW-1133">Transmembrane helix</keyword>
<dbReference type="AlphaFoldDB" id="A0AAV6WN30"/>
<feature type="transmembrane region" description="Helical" evidence="3">
    <location>
        <begin position="6"/>
        <end position="27"/>
    </location>
</feature>
<comment type="subcellular location">
    <subcellularLocation>
        <location evidence="1">Membrane</location>
    </subcellularLocation>
</comment>
<name>A0AAV6WN30_9LAMI</name>
<keyword evidence="5" id="KW-1185">Reference proteome</keyword>
<proteinExistence type="predicted"/>
<protein>
    <submittedName>
        <fullName evidence="4">Uncharacterized protein</fullName>
    </submittedName>
</protein>
<gene>
    <name evidence="4" type="ORF">BUALT_Bualt14G0055200</name>
</gene>
<evidence type="ECO:0000256" key="2">
    <source>
        <dbReference type="ARBA" id="ARBA00023136"/>
    </source>
</evidence>
<dbReference type="EMBL" id="WHWC01000014">
    <property type="protein sequence ID" value="KAG8369837.1"/>
    <property type="molecule type" value="Genomic_DNA"/>
</dbReference>
<evidence type="ECO:0000313" key="5">
    <source>
        <dbReference type="Proteomes" id="UP000826271"/>
    </source>
</evidence>
<organism evidence="4 5">
    <name type="scientific">Buddleja alternifolia</name>
    <dbReference type="NCBI Taxonomy" id="168488"/>
    <lineage>
        <taxon>Eukaryota</taxon>
        <taxon>Viridiplantae</taxon>
        <taxon>Streptophyta</taxon>
        <taxon>Embryophyta</taxon>
        <taxon>Tracheophyta</taxon>
        <taxon>Spermatophyta</taxon>
        <taxon>Magnoliopsida</taxon>
        <taxon>eudicotyledons</taxon>
        <taxon>Gunneridae</taxon>
        <taxon>Pentapetalae</taxon>
        <taxon>asterids</taxon>
        <taxon>lamiids</taxon>
        <taxon>Lamiales</taxon>
        <taxon>Scrophulariaceae</taxon>
        <taxon>Buddlejeae</taxon>
        <taxon>Buddleja</taxon>
    </lineage>
</organism>